<protein>
    <submittedName>
        <fullName evidence="2">Prepilin-type N-terminal cleavage/methylation domain-containing protein</fullName>
    </submittedName>
</protein>
<dbReference type="NCBIfam" id="TIGR02532">
    <property type="entry name" value="IV_pilin_GFxxxE"/>
    <property type="match status" value="1"/>
</dbReference>
<dbReference type="AlphaFoldDB" id="A0A3M8R6M0"/>
<dbReference type="InterPro" id="IPR012902">
    <property type="entry name" value="N_methyl_site"/>
</dbReference>
<evidence type="ECO:0000313" key="2">
    <source>
        <dbReference type="EMBL" id="RNF64216.1"/>
    </source>
</evidence>
<proteinExistence type="predicted"/>
<organism evidence="2">
    <name type="scientific">Acidithiobacillus sulfuriphilus</name>
    <dbReference type="NCBI Taxonomy" id="1867749"/>
    <lineage>
        <taxon>Bacteria</taxon>
        <taxon>Pseudomonadati</taxon>
        <taxon>Pseudomonadota</taxon>
        <taxon>Acidithiobacillia</taxon>
        <taxon>Acidithiobacillales</taxon>
        <taxon>Acidithiobacillaceae</taxon>
        <taxon>Acidithiobacillus</taxon>
    </lineage>
</organism>
<name>A0A3M8R6M0_9PROT</name>
<dbReference type="Pfam" id="PF07963">
    <property type="entry name" value="N_methyl"/>
    <property type="match status" value="1"/>
</dbReference>
<evidence type="ECO:0000256" key="1">
    <source>
        <dbReference type="SAM" id="Phobius"/>
    </source>
</evidence>
<dbReference type="PROSITE" id="PS00409">
    <property type="entry name" value="PROKAR_NTER_METHYL"/>
    <property type="match status" value="1"/>
</dbReference>
<accession>A0A3M8R6M0</accession>
<reference evidence="2" key="1">
    <citation type="submission" date="2018-10" db="EMBL/GenBank/DDBJ databases">
        <title>Acidithiobacillus sulfuriphilus sp. nov.: an extremely acidophilic sulfur-oxidizing chemolithotroph isolated from a neutral pH environment.</title>
        <authorList>
            <person name="Falagan C."/>
            <person name="Moya-Beltran A."/>
            <person name="Quatrini R."/>
            <person name="Johnson D.B."/>
        </authorList>
    </citation>
    <scope>NUCLEOTIDE SEQUENCE [LARGE SCALE GENOMIC DNA]</scope>
    <source>
        <strain evidence="2">CJ-2</strain>
    </source>
</reference>
<dbReference type="Gene3D" id="3.30.700.10">
    <property type="entry name" value="Glycoprotein, Type 4 Pilin"/>
    <property type="match status" value="1"/>
</dbReference>
<dbReference type="EMBL" id="RIZI01000152">
    <property type="protein sequence ID" value="RNF64216.1"/>
    <property type="molecule type" value="Genomic_DNA"/>
</dbReference>
<dbReference type="InterPro" id="IPR045584">
    <property type="entry name" value="Pilin-like"/>
</dbReference>
<sequence length="152" mass="15156">MGMDRQMGDRGFTLIELITVLIIAGILAALILPRFMGIGGYSANAAQGDVIAAAQYARQLALLGNGNITLSVQGSSVTVQSNGQNLPAPGGKGYPITIPATVQAGANLTFTSATGSVGNATQTNSIALSDGGGESRVVCISPTGLAYAGPCS</sequence>
<feature type="transmembrane region" description="Helical" evidence="1">
    <location>
        <begin position="12"/>
        <end position="32"/>
    </location>
</feature>
<keyword evidence="1" id="KW-0472">Membrane</keyword>
<gene>
    <name evidence="2" type="ORF">EC580_05985</name>
</gene>
<keyword evidence="1" id="KW-0812">Transmembrane</keyword>
<comment type="caution">
    <text evidence="2">The sequence shown here is derived from an EMBL/GenBank/DDBJ whole genome shotgun (WGS) entry which is preliminary data.</text>
</comment>
<dbReference type="SUPFAM" id="SSF54523">
    <property type="entry name" value="Pili subunits"/>
    <property type="match status" value="1"/>
</dbReference>
<keyword evidence="1" id="KW-1133">Transmembrane helix</keyword>